<name>A0AAU9IIQ1_9CILI</name>
<protein>
    <submittedName>
        <fullName evidence="1">Uncharacterized protein</fullName>
    </submittedName>
</protein>
<dbReference type="Proteomes" id="UP001162131">
    <property type="component" value="Unassembled WGS sequence"/>
</dbReference>
<evidence type="ECO:0000313" key="1">
    <source>
        <dbReference type="EMBL" id="CAG9313686.1"/>
    </source>
</evidence>
<organism evidence="1 2">
    <name type="scientific">Blepharisma stoltei</name>
    <dbReference type="NCBI Taxonomy" id="1481888"/>
    <lineage>
        <taxon>Eukaryota</taxon>
        <taxon>Sar</taxon>
        <taxon>Alveolata</taxon>
        <taxon>Ciliophora</taxon>
        <taxon>Postciliodesmatophora</taxon>
        <taxon>Heterotrichea</taxon>
        <taxon>Heterotrichida</taxon>
        <taxon>Blepharismidae</taxon>
        <taxon>Blepharisma</taxon>
    </lineage>
</organism>
<dbReference type="AlphaFoldDB" id="A0AAU9IIQ1"/>
<dbReference type="EMBL" id="CAJZBQ010000011">
    <property type="protein sequence ID" value="CAG9313686.1"/>
    <property type="molecule type" value="Genomic_DNA"/>
</dbReference>
<evidence type="ECO:0000313" key="2">
    <source>
        <dbReference type="Proteomes" id="UP001162131"/>
    </source>
</evidence>
<gene>
    <name evidence="1" type="ORF">BSTOLATCC_MIC9491</name>
</gene>
<sequence length="88" mass="10276">MRALGRQFQSIFITQFKCDSLGFTTLYGITERDLWGFDDRRTKGNYPLVISGSNRTLILTEGNLTSKGREMRQFIVVQSWDCFSLWQK</sequence>
<comment type="caution">
    <text evidence="1">The sequence shown here is derived from an EMBL/GenBank/DDBJ whole genome shotgun (WGS) entry which is preliminary data.</text>
</comment>
<reference evidence="1" key="1">
    <citation type="submission" date="2021-09" db="EMBL/GenBank/DDBJ databases">
        <authorList>
            <consortium name="AG Swart"/>
            <person name="Singh M."/>
            <person name="Singh A."/>
            <person name="Seah K."/>
            <person name="Emmerich C."/>
        </authorList>
    </citation>
    <scope>NUCLEOTIDE SEQUENCE</scope>
    <source>
        <strain evidence="1">ATCC30299</strain>
    </source>
</reference>
<accession>A0AAU9IIQ1</accession>
<proteinExistence type="predicted"/>
<keyword evidence="2" id="KW-1185">Reference proteome</keyword>